<comment type="caution">
    <text evidence="15">The sequence shown here is derived from an EMBL/GenBank/DDBJ whole genome shotgun (WGS) entry which is preliminary data.</text>
</comment>
<feature type="compositionally biased region" description="Acidic residues" evidence="11">
    <location>
        <begin position="1416"/>
        <end position="1446"/>
    </location>
</feature>
<dbReference type="FunFam" id="2.30.29.150:FF:000004">
    <property type="entry name" value="FACT complex subunit SPT16"/>
    <property type="match status" value="1"/>
</dbReference>
<dbReference type="Pfam" id="PF14826">
    <property type="entry name" value="FACT-Spt16_Nlob"/>
    <property type="match status" value="1"/>
</dbReference>
<feature type="region of interest" description="Disordered" evidence="11">
    <location>
        <begin position="1381"/>
        <end position="1505"/>
    </location>
</feature>
<dbReference type="Gene3D" id="2.30.29.30">
    <property type="entry name" value="Pleckstrin-homology domain (PH domain)/Phosphotyrosine-binding domain (PTB)"/>
    <property type="match status" value="1"/>
</dbReference>
<keyword evidence="3 10" id="KW-0235">DNA replication</keyword>
<comment type="function">
    <text evidence="10">Component of the FACT complex, a general chromatin factor that acts to reorganize nucleosomes. The FACT complex is involved in multiple processes that require DNA as a template such as mRNA elongation, DNA replication and DNA repair. During transcription elongation the FACT complex acts as a histone chaperone that both destabilizes and restores nucleosomal structure. It facilitates the passage of RNA polymerase II and transcription by promoting the dissociation of one histone H2A-H2B dimer from the nucleosome, then subsequently promotes the reestablishment of the nucleosome following the passage of RNA polymerase II.</text>
</comment>
<keyword evidence="5 10" id="KW-0805">Transcription regulation</keyword>
<keyword evidence="16" id="KW-1185">Reference proteome</keyword>
<dbReference type="FunFam" id="2.30.29.30:FF:000017">
    <property type="entry name" value="FACT complex subunit SPT16"/>
    <property type="match status" value="1"/>
</dbReference>
<dbReference type="Proteomes" id="UP000252519">
    <property type="component" value="Unassembled WGS sequence"/>
</dbReference>
<keyword evidence="2 10" id="KW-0158">Chromosome</keyword>
<evidence type="ECO:0000259" key="14">
    <source>
        <dbReference type="SMART" id="SM01287"/>
    </source>
</evidence>
<dbReference type="GO" id="GO:0006281">
    <property type="term" value="P:DNA repair"/>
    <property type="evidence" value="ECO:0007669"/>
    <property type="project" value="UniProtKB-UniRule"/>
</dbReference>
<feature type="compositionally biased region" description="Basic and acidic residues" evidence="11">
    <location>
        <begin position="842"/>
        <end position="854"/>
    </location>
</feature>
<dbReference type="InterPro" id="IPR056595">
    <property type="entry name" value="Fact-SPT16_PH"/>
</dbReference>
<feature type="compositionally biased region" description="Basic and acidic residues" evidence="11">
    <location>
        <begin position="1447"/>
        <end position="1469"/>
    </location>
</feature>
<dbReference type="InterPro" id="IPR036005">
    <property type="entry name" value="Creatinase/aminopeptidase-like"/>
</dbReference>
<feature type="domain" description="Histone chaperone RTT106/FACT complex subunit SPT16-like middle" evidence="14">
    <location>
        <begin position="1271"/>
        <end position="1361"/>
    </location>
</feature>
<dbReference type="Pfam" id="PF24824">
    <property type="entry name" value="PH_SPT16"/>
    <property type="match status" value="1"/>
</dbReference>
<proteinExistence type="inferred from homology"/>
<dbReference type="InterPro" id="IPR029058">
    <property type="entry name" value="AB_hydrolase_fold"/>
</dbReference>
<comment type="subcellular location">
    <subcellularLocation>
        <location evidence="10">Nucleus</location>
    </subcellularLocation>
    <subcellularLocation>
        <location evidence="10">Chromosome</location>
    </subcellularLocation>
</comment>
<dbReference type="GO" id="GO:0006368">
    <property type="term" value="P:transcription elongation by RNA polymerase II"/>
    <property type="evidence" value="ECO:0007669"/>
    <property type="project" value="TreeGrafter"/>
</dbReference>
<evidence type="ECO:0000256" key="9">
    <source>
        <dbReference type="ARBA" id="ARBA00023242"/>
    </source>
</evidence>
<organism evidence="15 16">
    <name type="scientific">Ancylostoma caninum</name>
    <name type="common">Dog hookworm</name>
    <dbReference type="NCBI Taxonomy" id="29170"/>
    <lineage>
        <taxon>Eukaryota</taxon>
        <taxon>Metazoa</taxon>
        <taxon>Ecdysozoa</taxon>
        <taxon>Nematoda</taxon>
        <taxon>Chromadorea</taxon>
        <taxon>Rhabditida</taxon>
        <taxon>Rhabditina</taxon>
        <taxon>Rhabditomorpha</taxon>
        <taxon>Strongyloidea</taxon>
        <taxon>Ancylostomatidae</taxon>
        <taxon>Ancylostomatinae</taxon>
        <taxon>Ancylostoma</taxon>
    </lineage>
</organism>
<dbReference type="Pfam" id="PF08512">
    <property type="entry name" value="Rttp106-like_middle"/>
    <property type="match status" value="1"/>
</dbReference>
<evidence type="ECO:0000256" key="5">
    <source>
        <dbReference type="ARBA" id="ARBA00023015"/>
    </source>
</evidence>
<dbReference type="Pfam" id="PF00557">
    <property type="entry name" value="Peptidase_M24"/>
    <property type="match status" value="1"/>
</dbReference>
<sequence>MELEATSTTAGSWLTWTRTSLVKLAEAEKRLFATFGAQIISRFVPIRFKSSEMYTVTTEPTHEKKSDEPIVLVHGFGAGVAVWCANIAALAKHHTVHAFDLLGFGRSSRPRFSNDPTLAELEMVESIEDWRKSMGIEKMYLVAHSFGAYLASSYALEHPHRVKHLVLVDPWGFPEKVAPTEKQITPYPWMVFIGGVLSHFNPLATLRAAGPYGPTIVKKLRPDLRHRYKSENPDDIYEYLYHCNAQSPTGETAFKGMTLPFGWAKRPMIKRFNGIDDSVPVTFIYGSKSWIDPGPAFDIQAQRNGYVDVQIIRGAGHHVYADAPAAFNEVLHSIVTGQETTRSSSCSETHLVVTCLLSRCCFVFNNSSSSKKQKIPSSNQMPEKKVLTADKDLFLRHATSLYEIWNAGSYGLGDVEGLMVMVGQDEGAVQYSKSKAFQIWMLNTELLDTLMLFTKKGIYVLASNRKADYFNSVKSDEFVGVVPPVTPIHRDKSDKDAANFAKLLGYIKDDAHNKVGYFAKDVFDSDFCNDWQKASSGVEKIDVSSAFVHVFAVKDDSEIEVCRSSATATVNAWSYARKKFIEAIDQEKKVKHSRLANEIDAEIGSLKVQGQLAKNKTIETCYNPIIMSGGSYSLKWSTESSDKLLHYGVIVTSLGARLEVRKLYIHNGYLSVHTCSFFSQNYCTNLTRTLMVEPSKSLEEAYEGLLATQAAVIEALKPDAKLCDVYAVGVKTFREKCPDFADKLYKKDFGFVTGIEFREGALTISPKCEEKVKPGMVFIVSAGVEGLTNTKAKDDAGKNVTIALSDTVLIKKEGPNEVLTERAKSRLKNSVIRFKEEEEDAKDSNKENTEELGRGKRSVVLSDQTRNKATNEDKRKEHQKLLAQQLNDAARQRLAQASGASEAKKIKKSNVSYKSYEKFPVDTEINKLNIFVDKRHDTIILPIFGVPVPFHISMIKNCSQSVEGDFTYLRINFAHPGSQIGKETAQFPNPLATYLKELTYRIVPNLWKATSRTCVSTSRIPVRKSEKRPLSSPIHWPPILKSSLIEFSTFSHRASNVKEHGEAAAPSNNLTTAFRLIKEIQKRFRTEEAEEREKEGAVKQDKLILSQAKANPKLKDLFVRPNIIAKRISGSLEAHINGFRYTSLRGDRIDVLYNNIKHAFFQPCDNEMIILLHFHLKHPVLWGKKKYKDIQFYTEVGEITTDLGKYHHMQDRDDVQSEQVKDLLRWNERCVGNSIRLSKTSAIRQVLFTQTVVKQTNDQFDFDCPFSELGFLGVPHRSSCMLKPTSSCLVNLTEWPPFIVTLDEVELVHFERVSFQLKNFDMVFIFKDYNRKTQMVQQIPMSSLDGVKEWLNTSDLRYTEGIQSLNWPKIMKTITDDPEEFFETGGWNFLGADSDQEDEPEDESESEEAYSPSESESGEDESDEDESEGDATSEDSEEEGSLDSDESEGKDWSDLEEEAARADKRRDIEESGGGGDRDRKRHHDRERDRKRHHSSKGGPPPKRHK</sequence>
<dbReference type="GO" id="GO:0006260">
    <property type="term" value="P:DNA replication"/>
    <property type="evidence" value="ECO:0007669"/>
    <property type="project" value="UniProtKB-KW"/>
</dbReference>
<evidence type="ECO:0000256" key="1">
    <source>
        <dbReference type="ARBA" id="ARBA00010779"/>
    </source>
</evidence>
<dbReference type="InterPro" id="IPR011993">
    <property type="entry name" value="PH-like_dom_sf"/>
</dbReference>
<gene>
    <name evidence="15" type="ORF">ANCCAN_16243</name>
</gene>
<dbReference type="InterPro" id="IPR029148">
    <property type="entry name" value="FACT-SPT16_Nlobe"/>
</dbReference>
<dbReference type="Gene3D" id="3.40.350.10">
    <property type="entry name" value="Creatinase/prolidase N-terminal domain"/>
    <property type="match status" value="1"/>
</dbReference>
<keyword evidence="8 10" id="KW-0234">DNA repair</keyword>
<evidence type="ECO:0000256" key="10">
    <source>
        <dbReference type="RuleBase" id="RU367052"/>
    </source>
</evidence>
<evidence type="ECO:0000256" key="7">
    <source>
        <dbReference type="ARBA" id="ARBA00023163"/>
    </source>
</evidence>
<evidence type="ECO:0000256" key="4">
    <source>
        <dbReference type="ARBA" id="ARBA00022763"/>
    </source>
</evidence>
<dbReference type="PANTHER" id="PTHR13980:SF15">
    <property type="entry name" value="FACT COMPLEX SUBUNIT SPT16"/>
    <property type="match status" value="1"/>
</dbReference>
<evidence type="ECO:0000256" key="2">
    <source>
        <dbReference type="ARBA" id="ARBA00022454"/>
    </source>
</evidence>
<dbReference type="InterPro" id="IPR048969">
    <property type="entry name" value="FACT_SPT16_C"/>
</dbReference>
<dbReference type="SMART" id="SM01287">
    <property type="entry name" value="Rtt106"/>
    <property type="match status" value="1"/>
</dbReference>
<evidence type="ECO:0000259" key="12">
    <source>
        <dbReference type="SMART" id="SM01285"/>
    </source>
</evidence>
<evidence type="ECO:0000259" key="13">
    <source>
        <dbReference type="SMART" id="SM01286"/>
    </source>
</evidence>
<dbReference type="FunFam" id="2.30.29.210:FF:000001">
    <property type="entry name" value="FACT complex subunit spt16"/>
    <property type="match status" value="1"/>
</dbReference>
<keyword evidence="6" id="KW-0175">Coiled coil</keyword>
<dbReference type="Pfam" id="PF21091">
    <property type="entry name" value="SPT16_C"/>
    <property type="match status" value="1"/>
</dbReference>
<dbReference type="STRING" id="29170.A0A368G2F7"/>
<dbReference type="SMART" id="SM01285">
    <property type="entry name" value="FACT-Spt16_Nlob"/>
    <property type="match status" value="1"/>
</dbReference>
<evidence type="ECO:0000313" key="16">
    <source>
        <dbReference type="Proteomes" id="UP000252519"/>
    </source>
</evidence>
<feature type="region of interest" description="Disordered" evidence="11">
    <location>
        <begin position="837"/>
        <end position="876"/>
    </location>
</feature>
<evidence type="ECO:0000256" key="3">
    <source>
        <dbReference type="ARBA" id="ARBA00022705"/>
    </source>
</evidence>
<accession>A0A368G2F7</accession>
<dbReference type="InterPro" id="IPR013953">
    <property type="entry name" value="FACT_SPT16_M"/>
</dbReference>
<dbReference type="OrthoDB" id="10251642at2759"/>
<dbReference type="SUPFAM" id="SSF53474">
    <property type="entry name" value="alpha/beta-Hydrolases"/>
    <property type="match status" value="1"/>
</dbReference>
<name>A0A368G2F7_ANCCA</name>
<feature type="compositionally biased region" description="Basic and acidic residues" evidence="11">
    <location>
        <begin position="865"/>
        <end position="876"/>
    </location>
</feature>
<feature type="domain" description="FACT complex subunit SPT16 N-terminal lobe" evidence="12">
    <location>
        <begin position="389"/>
        <end position="547"/>
    </location>
</feature>
<dbReference type="GO" id="GO:0031491">
    <property type="term" value="F:nucleosome binding"/>
    <property type="evidence" value="ECO:0007669"/>
    <property type="project" value="TreeGrafter"/>
</dbReference>
<keyword evidence="7 10" id="KW-0804">Transcription</keyword>
<dbReference type="InterPro" id="IPR000994">
    <property type="entry name" value="Pept_M24"/>
</dbReference>
<dbReference type="Pfam" id="PF00561">
    <property type="entry name" value="Abhydrolase_1"/>
    <property type="match status" value="1"/>
</dbReference>
<evidence type="ECO:0000256" key="11">
    <source>
        <dbReference type="SAM" id="MobiDB-lite"/>
    </source>
</evidence>
<dbReference type="SUPFAM" id="SSF55920">
    <property type="entry name" value="Creatinase/aminopeptidase"/>
    <property type="match status" value="1"/>
</dbReference>
<evidence type="ECO:0000256" key="6">
    <source>
        <dbReference type="ARBA" id="ARBA00023054"/>
    </source>
</evidence>
<dbReference type="SMART" id="SM01286">
    <property type="entry name" value="SPT16"/>
    <property type="match status" value="1"/>
</dbReference>
<evidence type="ECO:0000256" key="8">
    <source>
        <dbReference type="ARBA" id="ARBA00023204"/>
    </source>
</evidence>
<dbReference type="InterPro" id="IPR029149">
    <property type="entry name" value="Creatin/AminoP/Spt16_N"/>
</dbReference>
<reference evidence="15 16" key="1">
    <citation type="submission" date="2014-10" db="EMBL/GenBank/DDBJ databases">
        <title>Draft genome of the hookworm Ancylostoma caninum.</title>
        <authorList>
            <person name="Mitreva M."/>
        </authorList>
    </citation>
    <scope>NUCLEOTIDE SEQUENCE [LARGE SCALE GENOMIC DNA]</scope>
    <source>
        <strain evidence="15 16">Baltimore</strain>
    </source>
</reference>
<dbReference type="Gene3D" id="2.30.29.210">
    <property type="entry name" value="FACT complex subunit Spt16p/Cdc68p"/>
    <property type="match status" value="1"/>
</dbReference>
<dbReference type="Gene3D" id="3.90.230.10">
    <property type="entry name" value="Creatinase/methionine aminopeptidase superfamily"/>
    <property type="match status" value="1"/>
</dbReference>
<feature type="domain" description="FACT complex subunit SPT16 middle" evidence="13">
    <location>
        <begin position="930"/>
        <end position="1141"/>
    </location>
</feature>
<dbReference type="Gene3D" id="2.30.29.150">
    <property type="match status" value="1"/>
</dbReference>
<dbReference type="InterPro" id="IPR013719">
    <property type="entry name" value="RTT106/SPT16-like_middle_dom"/>
</dbReference>
<comment type="similarity">
    <text evidence="1 10">Belongs to the peptidase M24 family. SPT16 subfamily.</text>
</comment>
<dbReference type="EMBL" id="JOJR01000437">
    <property type="protein sequence ID" value="RCN37868.1"/>
    <property type="molecule type" value="Genomic_DNA"/>
</dbReference>
<dbReference type="GO" id="GO:0035101">
    <property type="term" value="C:FACT complex"/>
    <property type="evidence" value="ECO:0007669"/>
    <property type="project" value="UniProtKB-UniRule"/>
</dbReference>
<dbReference type="InterPro" id="IPR040258">
    <property type="entry name" value="Spt16"/>
</dbReference>
<comment type="subunit">
    <text evidence="10">Component of the FACT complex.</text>
</comment>
<protein>
    <recommendedName>
        <fullName evidence="10">FACT complex subunit</fullName>
    </recommendedName>
</protein>
<keyword evidence="9 10" id="KW-0539">Nucleus</keyword>
<evidence type="ECO:0000313" key="15">
    <source>
        <dbReference type="EMBL" id="RCN37868.1"/>
    </source>
</evidence>
<dbReference type="InterPro" id="IPR000073">
    <property type="entry name" value="AB_hydrolase_1"/>
</dbReference>
<dbReference type="Gene3D" id="3.40.50.1820">
    <property type="entry name" value="alpha/beta hydrolase"/>
    <property type="match status" value="1"/>
</dbReference>
<keyword evidence="4 10" id="KW-0227">DNA damage</keyword>
<dbReference type="Pfam" id="PF08644">
    <property type="entry name" value="SPT16"/>
    <property type="match status" value="1"/>
</dbReference>
<dbReference type="PRINTS" id="PR00111">
    <property type="entry name" value="ABHYDROLASE"/>
</dbReference>
<dbReference type="PANTHER" id="PTHR13980">
    <property type="entry name" value="CDC68 RELATED"/>
    <property type="match status" value="1"/>
</dbReference>
<feature type="compositionally biased region" description="Acidic residues" evidence="11">
    <location>
        <begin position="1394"/>
        <end position="1408"/>
    </location>
</feature>
<feature type="compositionally biased region" description="Basic residues" evidence="11">
    <location>
        <begin position="1479"/>
        <end position="1505"/>
    </location>
</feature>